<dbReference type="PROSITE" id="PS51257">
    <property type="entry name" value="PROKAR_LIPOPROTEIN"/>
    <property type="match status" value="1"/>
</dbReference>
<gene>
    <name evidence="1" type="ORF">BSIN_2741</name>
</gene>
<accession>A0A238H0Y3</accession>
<reference evidence="1 2" key="1">
    <citation type="submission" date="2017-04" db="EMBL/GenBank/DDBJ databases">
        <authorList>
            <person name="Afonso C.L."/>
            <person name="Miller P.J."/>
            <person name="Scott M.A."/>
            <person name="Spackman E."/>
            <person name="Goraichik I."/>
            <person name="Dimitrov K.M."/>
            <person name="Suarez D.L."/>
            <person name="Swayne D.E."/>
        </authorList>
    </citation>
    <scope>NUCLEOTIDE SEQUENCE [LARGE SCALE GENOMIC DNA]</scope>
    <source>
        <strain evidence="1">LMG 28154</strain>
    </source>
</reference>
<evidence type="ECO:0000313" key="2">
    <source>
        <dbReference type="Proteomes" id="UP000198460"/>
    </source>
</evidence>
<organism evidence="1 2">
    <name type="scientific">Burkholderia singularis</name>
    <dbReference type="NCBI Taxonomy" id="1503053"/>
    <lineage>
        <taxon>Bacteria</taxon>
        <taxon>Pseudomonadati</taxon>
        <taxon>Pseudomonadota</taxon>
        <taxon>Betaproteobacteria</taxon>
        <taxon>Burkholderiales</taxon>
        <taxon>Burkholderiaceae</taxon>
        <taxon>Burkholderia</taxon>
        <taxon>pseudomallei group</taxon>
    </lineage>
</organism>
<sequence length="192" mass="20470">MNMLRSIFVAFALCALAGCGLFSSSKSIEPRQLHVTLIGGSRLNLSPSGEPRPVETCVYLVRMADWVPMASTGDSSCAGRDQDAVVSSSRHVIAPNQVLQFWIDVPSKGEVWLVADADYAQRPAQYAPLRLRVDGSGVIHLAVWFDAGGIYNALLPGPVPVAAYVPVMPDGVAAGTKFNKRSASSGAKRVKQ</sequence>
<dbReference type="EMBL" id="FXAN01000035">
    <property type="protein sequence ID" value="SMF98898.1"/>
    <property type="molecule type" value="Genomic_DNA"/>
</dbReference>
<evidence type="ECO:0000313" key="1">
    <source>
        <dbReference type="EMBL" id="SMF98898.1"/>
    </source>
</evidence>
<dbReference type="Proteomes" id="UP000198460">
    <property type="component" value="Unassembled WGS sequence"/>
</dbReference>
<dbReference type="Pfam" id="PF12790">
    <property type="entry name" value="T6SS-SciN"/>
    <property type="match status" value="1"/>
</dbReference>
<dbReference type="AlphaFoldDB" id="A0A238H0Y3"/>
<name>A0A238H0Y3_9BURK</name>
<protein>
    <recommendedName>
        <fullName evidence="3">Type VI secretion lipofamily protein</fullName>
    </recommendedName>
</protein>
<proteinExistence type="predicted"/>
<dbReference type="InterPro" id="IPR017734">
    <property type="entry name" value="T6SS_SciN"/>
</dbReference>
<evidence type="ECO:0008006" key="3">
    <source>
        <dbReference type="Google" id="ProtNLM"/>
    </source>
</evidence>
<dbReference type="RefSeq" id="WP_089339630.1">
    <property type="nucleotide sequence ID" value="NZ_FXAN01000035.1"/>
</dbReference>